<keyword evidence="3" id="KW-1185">Reference proteome</keyword>
<organism evidence="2 3">
    <name type="scientific">Devosia nitrariae</name>
    <dbReference type="NCBI Taxonomy" id="2071872"/>
    <lineage>
        <taxon>Bacteria</taxon>
        <taxon>Pseudomonadati</taxon>
        <taxon>Pseudomonadota</taxon>
        <taxon>Alphaproteobacteria</taxon>
        <taxon>Hyphomicrobiales</taxon>
        <taxon>Devosiaceae</taxon>
        <taxon>Devosia</taxon>
    </lineage>
</organism>
<feature type="region of interest" description="Disordered" evidence="1">
    <location>
        <begin position="1"/>
        <end position="23"/>
    </location>
</feature>
<accession>A0ABQ5W0P5</accession>
<gene>
    <name evidence="2" type="ORF">GCM10010862_05030</name>
</gene>
<name>A0ABQ5W0P5_9HYPH</name>
<evidence type="ECO:0000313" key="3">
    <source>
        <dbReference type="Proteomes" id="UP001156691"/>
    </source>
</evidence>
<evidence type="ECO:0000256" key="1">
    <source>
        <dbReference type="SAM" id="MobiDB-lite"/>
    </source>
</evidence>
<feature type="compositionally biased region" description="Basic and acidic residues" evidence="1">
    <location>
        <begin position="141"/>
        <end position="162"/>
    </location>
</feature>
<evidence type="ECO:0000313" key="2">
    <source>
        <dbReference type="EMBL" id="GLQ53245.1"/>
    </source>
</evidence>
<protein>
    <submittedName>
        <fullName evidence="2">Uncharacterized protein</fullName>
    </submittedName>
</protein>
<dbReference type="EMBL" id="BSNS01000002">
    <property type="protein sequence ID" value="GLQ53245.1"/>
    <property type="molecule type" value="Genomic_DNA"/>
</dbReference>
<reference evidence="3" key="1">
    <citation type="journal article" date="2019" name="Int. J. Syst. Evol. Microbiol.">
        <title>The Global Catalogue of Microorganisms (GCM) 10K type strain sequencing project: providing services to taxonomists for standard genome sequencing and annotation.</title>
        <authorList>
            <consortium name="The Broad Institute Genomics Platform"/>
            <consortium name="The Broad Institute Genome Sequencing Center for Infectious Disease"/>
            <person name="Wu L."/>
            <person name="Ma J."/>
        </authorList>
    </citation>
    <scope>NUCLEOTIDE SEQUENCE [LARGE SCALE GENOMIC DNA]</scope>
    <source>
        <strain evidence="3">NBRC 112416</strain>
    </source>
</reference>
<feature type="region of interest" description="Disordered" evidence="1">
    <location>
        <begin position="110"/>
        <end position="162"/>
    </location>
</feature>
<sequence length="162" mass="17830">MSQPNPRHGTLLPQVSDIDDDPPGIALPISQSEIEDLLYNDERPIDERIDRLREMREEALVQASAGVRGGDARGLLRELNRAIDMLSADEQEADETADFAALEVAYEVDPADHLDTLSPDDEDGRMAIEGDGLDTTAEDESVSRKERLAAGGRERGNGHLRR</sequence>
<proteinExistence type="predicted"/>
<dbReference type="RefSeq" id="WP_284338691.1">
    <property type="nucleotide sequence ID" value="NZ_BSNS01000002.1"/>
</dbReference>
<comment type="caution">
    <text evidence="2">The sequence shown here is derived from an EMBL/GenBank/DDBJ whole genome shotgun (WGS) entry which is preliminary data.</text>
</comment>
<dbReference type="Proteomes" id="UP001156691">
    <property type="component" value="Unassembled WGS sequence"/>
</dbReference>